<dbReference type="EMBL" id="MDJC01000003">
    <property type="protein sequence ID" value="OEY77851.1"/>
    <property type="molecule type" value="Genomic_DNA"/>
</dbReference>
<organism evidence="1 2">
    <name type="scientific">Haemophilus quentini</name>
    <dbReference type="NCBI Taxonomy" id="123834"/>
    <lineage>
        <taxon>Bacteria</taxon>
        <taxon>Pseudomonadati</taxon>
        <taxon>Pseudomonadota</taxon>
        <taxon>Gammaproteobacteria</taxon>
        <taxon>Pasteurellales</taxon>
        <taxon>Pasteurellaceae</taxon>
        <taxon>Haemophilus</taxon>
    </lineage>
</organism>
<comment type="caution">
    <text evidence="1">The sequence shown here is derived from an EMBL/GenBank/DDBJ whole genome shotgun (WGS) entry which is preliminary data.</text>
</comment>
<gene>
    <name evidence="1" type="ORF">BFQ30_05355</name>
</gene>
<evidence type="ECO:0000313" key="2">
    <source>
        <dbReference type="Proteomes" id="UP000175677"/>
    </source>
</evidence>
<protein>
    <recommendedName>
        <fullName evidence="3">DNA-binding protein</fullName>
    </recommendedName>
</protein>
<accession>A0ABX3BR02</accession>
<dbReference type="Proteomes" id="UP000175677">
    <property type="component" value="Unassembled WGS sequence"/>
</dbReference>
<reference evidence="1 2" key="1">
    <citation type="submission" date="2016-08" db="EMBL/GenBank/DDBJ databases">
        <authorList>
            <person name="Eshaghi A."/>
            <person name="Soares D."/>
            <person name="Kus J."/>
            <person name="Richardson D."/>
            <person name="Li A."/>
            <person name="Patel S.N."/>
        </authorList>
    </citation>
    <scope>NUCLEOTIDE SEQUENCE [LARGE SCALE GENOMIC DNA]</scope>
    <source>
        <strain evidence="1 2">C860</strain>
    </source>
</reference>
<evidence type="ECO:0008006" key="3">
    <source>
        <dbReference type="Google" id="ProtNLM"/>
    </source>
</evidence>
<sequence length="76" mass="9116">MEQTLTIKQTAKLLNLSYSTVFNHRHKWGFFQMEGSNIWLVEKSVLEQRKKSRIIYTAMCRSAIILWRIENVDQKK</sequence>
<keyword evidence="2" id="KW-1185">Reference proteome</keyword>
<evidence type="ECO:0000313" key="1">
    <source>
        <dbReference type="EMBL" id="OEY77851.1"/>
    </source>
</evidence>
<name>A0ABX3BR02_9PAST</name>
<proteinExistence type="predicted"/>